<comment type="caution">
    <text evidence="1">The sequence shown here is derived from an EMBL/GenBank/DDBJ whole genome shotgun (WGS) entry which is preliminary data.</text>
</comment>
<accession>A0A4Z1RE13</accession>
<dbReference type="SMART" id="SM00671">
    <property type="entry name" value="SEL1"/>
    <property type="match status" value="1"/>
</dbReference>
<reference evidence="1 2" key="1">
    <citation type="submission" date="2019-01" db="EMBL/GenBank/DDBJ databases">
        <authorList>
            <person name="Zhang S."/>
        </authorList>
    </citation>
    <scope>NUCLEOTIDE SEQUENCE [LARGE SCALE GENOMIC DNA]</scope>
    <source>
        <strain evidence="1 2">1626</strain>
    </source>
</reference>
<dbReference type="InterPro" id="IPR006597">
    <property type="entry name" value="Sel1-like"/>
</dbReference>
<keyword evidence="2" id="KW-1185">Reference proteome</keyword>
<dbReference type="EMBL" id="SPUH01000001">
    <property type="protein sequence ID" value="TKS55068.1"/>
    <property type="molecule type" value="Genomic_DNA"/>
</dbReference>
<proteinExistence type="predicted"/>
<gene>
    <name evidence="1" type="ORF">E4582_10050</name>
</gene>
<organism evidence="1 2">
    <name type="scientific">Luteimonas yindakuii</name>
    <dbReference type="NCBI Taxonomy" id="2565782"/>
    <lineage>
        <taxon>Bacteria</taxon>
        <taxon>Pseudomonadati</taxon>
        <taxon>Pseudomonadota</taxon>
        <taxon>Gammaproteobacteria</taxon>
        <taxon>Lysobacterales</taxon>
        <taxon>Lysobacteraceae</taxon>
        <taxon>Luteimonas</taxon>
    </lineage>
</organism>
<dbReference type="Proteomes" id="UP000298681">
    <property type="component" value="Unassembled WGS sequence"/>
</dbReference>
<dbReference type="InterPro" id="IPR011990">
    <property type="entry name" value="TPR-like_helical_dom_sf"/>
</dbReference>
<dbReference type="AlphaFoldDB" id="A0A4Z1RE13"/>
<evidence type="ECO:0000313" key="1">
    <source>
        <dbReference type="EMBL" id="TKS55068.1"/>
    </source>
</evidence>
<dbReference type="RefSeq" id="WP_134674423.1">
    <property type="nucleotide sequence ID" value="NZ_SPUH01000001.1"/>
</dbReference>
<name>A0A4Z1RE13_9GAMM</name>
<protein>
    <submittedName>
        <fullName evidence="1">Sel1 repeat family protein</fullName>
    </submittedName>
</protein>
<dbReference type="SUPFAM" id="SSF81901">
    <property type="entry name" value="HCP-like"/>
    <property type="match status" value="1"/>
</dbReference>
<sequence>MRRLSSGWFTGALLIAIAGSVIATGATAGERLSWADRTPDYWNAHPDQKHRMLGLAALQEGRAEEARGHFERAAHHADKASQALMAQLLWEGRGVAQDRALAYAWMDLAAERGDPRLAAQRELYWSGLDEASRQRALAEGKSIYDRYADDVAQPRLERERRRWTQIAVGSRLGSPGAARVCTSRNGGGRPAGAGMGGLDFCQNGLDSAVHYADSTLSPAQYWRARDLDAARLFGADLSQVKPPQR</sequence>
<evidence type="ECO:0000313" key="2">
    <source>
        <dbReference type="Proteomes" id="UP000298681"/>
    </source>
</evidence>
<dbReference type="Gene3D" id="1.25.40.10">
    <property type="entry name" value="Tetratricopeptide repeat domain"/>
    <property type="match status" value="1"/>
</dbReference>